<name>A0A4D8Q416_AZOBR</name>
<organism evidence="1 2">
    <name type="scientific">Azospirillum brasilense</name>
    <dbReference type="NCBI Taxonomy" id="192"/>
    <lineage>
        <taxon>Bacteria</taxon>
        <taxon>Pseudomonadati</taxon>
        <taxon>Pseudomonadota</taxon>
        <taxon>Alphaproteobacteria</taxon>
        <taxon>Rhodospirillales</taxon>
        <taxon>Azospirillaceae</taxon>
        <taxon>Azospirillum</taxon>
    </lineage>
</organism>
<protein>
    <submittedName>
        <fullName evidence="1">Uncharacterized protein</fullName>
    </submittedName>
</protein>
<sequence length="638" mass="67345">MAEREDSGQPALPSLRALLLGTAAPLSDALSEWENDYRATEADPSLSADQRIALWMDQDHTLTKRVRAVPVRSLADAVAAARQYLNLARQDITAHTVPKAVDLALAEGLHAYLSELQATVQTTEGSSTISTLGMTFTDAVASIRRRWREAAEADDTESDKIAADAIRITEAVLKAEPRTPADALAQLELLADPDTGVAVGESADETDAATIRRVYAVLAGVPSGIARAATGSSSIPSLGMTFAQAADRIAANHAEHLALPDEDVESAARLVDEWCAIALAVSAMAPQTITDALAVLRIASHPSSVLPYCDVHAKGTSAEALFGALLRAAAFLSAVLAGPVQNCPQPDAELLTAWDLWCRPDTMPDGPERQAAIAASSQAEATIETVPARTPQGAAVKAMAVVQLVLGRSPDALEGPMPEDVEDDVASRVLWTLARDLRRLWWWSPCPSAPTATALNGQHPDARLLTLWERYTAAVSAYEALPDGLTDEDYEPSWLAVDALRDEIEATMPITLAGVAVRLRLHLIGLAEDAAVTPSCFGGPMPAVLNSAGDLVALWRLIAHLEGATVAAGPFVTPTARETDAFAETIAAFRTEAPASLAIPDTPTEAMVQAGAAAGGCRPEQVRTMFAAMVDAYHREAA</sequence>
<dbReference type="AlphaFoldDB" id="A0A4D8Q416"/>
<geneLocation type="plasmid" evidence="1">
    <name>p1</name>
</geneLocation>
<evidence type="ECO:0000313" key="2">
    <source>
        <dbReference type="Proteomes" id="UP000298596"/>
    </source>
</evidence>
<gene>
    <name evidence="1" type="ORF">D3867_19970</name>
</gene>
<keyword evidence="1" id="KW-0614">Plasmid</keyword>
<proteinExistence type="predicted"/>
<dbReference type="EMBL" id="CP032331">
    <property type="protein sequence ID" value="QCO04233.1"/>
    <property type="molecule type" value="Genomic_DNA"/>
</dbReference>
<evidence type="ECO:0000313" key="1">
    <source>
        <dbReference type="EMBL" id="QCO04233.1"/>
    </source>
</evidence>
<dbReference type="Proteomes" id="UP000298596">
    <property type="component" value="Plasmid p1"/>
</dbReference>
<reference evidence="1 2" key="1">
    <citation type="submission" date="2018-09" db="EMBL/GenBank/DDBJ databases">
        <title>Whole genome based analysis of evolution and adaptive divergence in Indian and Brazilian strains of Azospirillum brasilense.</title>
        <authorList>
            <person name="Singh C."/>
            <person name="Tripathi A.K."/>
        </authorList>
    </citation>
    <scope>NUCLEOTIDE SEQUENCE [LARGE SCALE GENOMIC DNA]</scope>
    <source>
        <strain evidence="1 2">MTCC4036</strain>
        <plasmid evidence="1 2">p1</plasmid>
    </source>
</reference>
<accession>A0A4D8Q416</accession>